<reference evidence="2 3" key="2">
    <citation type="submission" date="2020-03" db="EMBL/GenBank/DDBJ databases">
        <title>Kangsaoukella pontilimi gen. nov., sp. nov., a new member of the family Rhodobacteraceae isolated from a tidal mudflat.</title>
        <authorList>
            <person name="Kim I.S."/>
        </authorList>
    </citation>
    <scope>NUCLEOTIDE SEQUENCE [LARGE SCALE GENOMIC DNA]</scope>
    <source>
        <strain evidence="2 3">GH1-50</strain>
    </source>
</reference>
<keyword evidence="1" id="KW-0472">Membrane</keyword>
<organism evidence="2 3">
    <name type="scientific">Kangsaoukella pontilimi</name>
    <dbReference type="NCBI Taxonomy" id="2691042"/>
    <lineage>
        <taxon>Bacteria</taxon>
        <taxon>Pseudomonadati</taxon>
        <taxon>Pseudomonadota</taxon>
        <taxon>Alphaproteobacteria</taxon>
        <taxon>Rhodobacterales</taxon>
        <taxon>Paracoccaceae</taxon>
        <taxon>Kangsaoukella</taxon>
    </lineage>
</organism>
<sequence>MIALDLFIAIMGGAIAFFVALIIAALFEAVGLAWWWLALTYAVIFALYMGYRSLRDRYGTSWVDRLFPETANPEGDRTASLASIYAVGAGFIIAFVTTRVTPASDIMALF</sequence>
<gene>
    <name evidence="2" type="ORF">GQ651_11160</name>
</gene>
<keyword evidence="1" id="KW-1133">Transmembrane helix</keyword>
<keyword evidence="3" id="KW-1185">Reference proteome</keyword>
<evidence type="ECO:0000256" key="1">
    <source>
        <dbReference type="SAM" id="Phobius"/>
    </source>
</evidence>
<evidence type="ECO:0000313" key="2">
    <source>
        <dbReference type="EMBL" id="MXQ08405.1"/>
    </source>
</evidence>
<feature type="transmembrane region" description="Helical" evidence="1">
    <location>
        <begin position="33"/>
        <end position="51"/>
    </location>
</feature>
<keyword evidence="1" id="KW-0812">Transmembrane</keyword>
<accession>A0A7C9ISX9</accession>
<proteinExistence type="predicted"/>
<dbReference type="Proteomes" id="UP000480350">
    <property type="component" value="Unassembled WGS sequence"/>
</dbReference>
<dbReference type="EMBL" id="WUPT01000002">
    <property type="protein sequence ID" value="MXQ08405.1"/>
    <property type="molecule type" value="Genomic_DNA"/>
</dbReference>
<feature type="transmembrane region" description="Helical" evidence="1">
    <location>
        <begin position="7"/>
        <end position="27"/>
    </location>
</feature>
<evidence type="ECO:0000313" key="3">
    <source>
        <dbReference type="Proteomes" id="UP000480350"/>
    </source>
</evidence>
<name>A0A7C9ISX9_9RHOB</name>
<comment type="caution">
    <text evidence="2">The sequence shown here is derived from an EMBL/GenBank/DDBJ whole genome shotgun (WGS) entry which is preliminary data.</text>
</comment>
<protein>
    <submittedName>
        <fullName evidence="2">Uncharacterized protein</fullName>
    </submittedName>
</protein>
<reference evidence="2 3" key="1">
    <citation type="submission" date="2019-12" db="EMBL/GenBank/DDBJ databases">
        <authorList>
            <person name="Lee S.D."/>
        </authorList>
    </citation>
    <scope>NUCLEOTIDE SEQUENCE [LARGE SCALE GENOMIC DNA]</scope>
    <source>
        <strain evidence="2 3">GH1-50</strain>
    </source>
</reference>
<dbReference type="AlphaFoldDB" id="A0A7C9ISX9"/>
<dbReference type="RefSeq" id="WP_160764330.1">
    <property type="nucleotide sequence ID" value="NZ_WUPT01000002.1"/>
</dbReference>